<evidence type="ECO:0000313" key="2">
    <source>
        <dbReference type="Proteomes" id="UP000197065"/>
    </source>
</evidence>
<reference evidence="1 2" key="1">
    <citation type="submission" date="2017-06" db="EMBL/GenBank/DDBJ databases">
        <authorList>
            <person name="Kim H.J."/>
            <person name="Triplett B.A."/>
        </authorList>
    </citation>
    <scope>NUCLEOTIDE SEQUENCE [LARGE SCALE GENOMIC DNA]</scope>
    <source>
        <strain evidence="1 2">B29T1</strain>
    </source>
</reference>
<accession>A0A212RWA6</accession>
<protein>
    <submittedName>
        <fullName evidence="1">Uncharacterized protein</fullName>
    </submittedName>
</protein>
<keyword evidence="2" id="KW-1185">Reference proteome</keyword>
<dbReference type="EMBL" id="FYEH01000016">
    <property type="protein sequence ID" value="SNB76978.1"/>
    <property type="molecule type" value="Genomic_DNA"/>
</dbReference>
<sequence length="227" mass="25025">MVTLPVTFACKNGQPASRRAGWRPVFLTLALMTIPLVGASAQPATDPDWPCAQRLVPELSAATLWQGPELPTTPPPADDATTDLAERLIDRSLPMDKATELVNETVSGTAAAERRAKMEGLFLAVIDVANRQRSGMIEGIRNFGRRQHALADRINNESRQIRDLEAQGTDAASDDLPGLREQHLWDLRIFDERQHTVRLACDEPVQVEQRSFALGRVIASTLKEQGQ</sequence>
<dbReference type="Proteomes" id="UP000197065">
    <property type="component" value="Unassembled WGS sequence"/>
</dbReference>
<name>A0A212RWA6_9PROT</name>
<gene>
    <name evidence="1" type="ORF">SAMN07250955_1166</name>
</gene>
<proteinExistence type="predicted"/>
<evidence type="ECO:0000313" key="1">
    <source>
        <dbReference type="EMBL" id="SNB76978.1"/>
    </source>
</evidence>
<organism evidence="1 2">
    <name type="scientific">Arboricoccus pini</name>
    <dbReference type="NCBI Taxonomy" id="1963835"/>
    <lineage>
        <taxon>Bacteria</taxon>
        <taxon>Pseudomonadati</taxon>
        <taxon>Pseudomonadota</taxon>
        <taxon>Alphaproteobacteria</taxon>
        <taxon>Geminicoccales</taxon>
        <taxon>Geminicoccaceae</taxon>
        <taxon>Arboricoccus</taxon>
    </lineage>
</organism>
<dbReference type="AlphaFoldDB" id="A0A212RWA6"/>